<name>A0A1C3HB18_SERMA</name>
<protein>
    <recommendedName>
        <fullName evidence="2">Type IV secretion protein Rhs</fullName>
    </recommendedName>
</protein>
<dbReference type="AlphaFoldDB" id="A0A1C3HB18"/>
<evidence type="ECO:0000313" key="1">
    <source>
        <dbReference type="EMBL" id="SAY42240.1"/>
    </source>
</evidence>
<organism evidence="1">
    <name type="scientific">Serratia marcescens</name>
    <dbReference type="NCBI Taxonomy" id="615"/>
    <lineage>
        <taxon>Bacteria</taxon>
        <taxon>Pseudomonadati</taxon>
        <taxon>Pseudomonadota</taxon>
        <taxon>Gammaproteobacteria</taxon>
        <taxon>Enterobacterales</taxon>
        <taxon>Yersiniaceae</taxon>
        <taxon>Serratia</taxon>
    </lineage>
</organism>
<proteinExistence type="predicted"/>
<reference evidence="1" key="1">
    <citation type="submission" date="2016-05" db="EMBL/GenBank/DDBJ databases">
        <authorList>
            <person name="Cock P.J.A."/>
            <person name="Cock P.J.A."/>
        </authorList>
    </citation>
    <scope>NUCLEOTIDE SEQUENCE</scope>
    <source>
        <strain evidence="1">PWN146_assembly</strain>
    </source>
</reference>
<gene>
    <name evidence="1" type="ORF">PWN146_00918</name>
</gene>
<evidence type="ECO:0008006" key="2">
    <source>
        <dbReference type="Google" id="ProtNLM"/>
    </source>
</evidence>
<sequence>MITAKGMARKLTVGEIGIARIVFKNAIDYSRVSVHNAGYFPFGLQNDNTAVTPNGEIYFTPKNFREDYSRESAGFQHWFIHEMAHVWQYQMKMNVLLRGTMSWAATYEYSLPNYNTLADYGMEQQASILTDYFLLIRFSREEWRRNKRMTGLEGPDLKTRYETVLRLFLQEPRNPKAMK</sequence>
<dbReference type="EMBL" id="LT575490">
    <property type="protein sequence ID" value="SAY42240.1"/>
    <property type="molecule type" value="Genomic_DNA"/>
</dbReference>
<accession>A0A1C3HB18</accession>